<sequence length="689" mass="78797">MHSCTLILLFCCLFLQILSRPQGVIEDNDESEGEEKEYDMESVAADEDDARNKKQVSQNNYNSRSDRFARQSAYMPNNSGRLQEEKDTSDLNEYDQSSLKCTRNTYVDNSDTVDQQDPAQHLKYREVNSNRFNENDILSNKQTNKQAQVQSQDNMIFDIKSEINNIDNKKYGTNEVQNPNEGTDPKSYSNAIDTNDREIVVDENYDNRRYFLNRDTRQVKSVTHETEVTNLAKMVPEDEESAIKRHIRKLSKDELEELKNNLSDDKKILLQNVIDKINPSQSNDEGINKREITKKAGAIEEDSLMDSELSNSGKNQGVTSDLQVSTDSSVSQNTKNKETEQTESQSESSSLPSSKSAETYEADSKSGINSENEEPSLKNKRETNSDDFSDTKKYRESQLMKNDNQNWQDSLNKKECECSQDEDSSSFVQNIPQYEYNTRNKKRELYFENQADFCDSFKSLEESFPNSNINEDSIAYSGPLIRVKRKGPNQIVKKRSAGILPDAKVAYFPYKSENDDEDNDEGNEFDDEGFYDRTSNFAKKNEPIEKSNNDYSKLVSGPNQLDSVVTKTSDNFKQSSHTRTKLSRIENLNDEKTGLGSDTDSVLSGVEDTDDNLMFSSNFRDKRTVRDDNISSTDGQPNLGTENNLSPLNYQENDAFGPLPRNYESDLGRYKRIRRLKQSHLPLEENNSN</sequence>
<gene>
    <name evidence="1" type="ORF">K1T71_010264</name>
</gene>
<keyword evidence="2" id="KW-1185">Reference proteome</keyword>
<dbReference type="Proteomes" id="UP000824533">
    <property type="component" value="Linkage Group LG18"/>
</dbReference>
<reference evidence="1 2" key="1">
    <citation type="journal article" date="2021" name="Front. Genet.">
        <title>Chromosome-Level Genome Assembly Reveals Significant Gene Expansion in the Toll and IMD Signaling Pathways of Dendrolimus kikuchii.</title>
        <authorList>
            <person name="Zhou J."/>
            <person name="Wu P."/>
            <person name="Xiong Z."/>
            <person name="Liu N."/>
            <person name="Zhao N."/>
            <person name="Ji M."/>
            <person name="Qiu Y."/>
            <person name="Yang B."/>
        </authorList>
    </citation>
    <scope>NUCLEOTIDE SEQUENCE [LARGE SCALE GENOMIC DNA]</scope>
    <source>
        <strain evidence="1">Ann1</strain>
    </source>
</reference>
<evidence type="ECO:0000313" key="2">
    <source>
        <dbReference type="Proteomes" id="UP000824533"/>
    </source>
</evidence>
<organism evidence="1 2">
    <name type="scientific">Dendrolimus kikuchii</name>
    <dbReference type="NCBI Taxonomy" id="765133"/>
    <lineage>
        <taxon>Eukaryota</taxon>
        <taxon>Metazoa</taxon>
        <taxon>Ecdysozoa</taxon>
        <taxon>Arthropoda</taxon>
        <taxon>Hexapoda</taxon>
        <taxon>Insecta</taxon>
        <taxon>Pterygota</taxon>
        <taxon>Neoptera</taxon>
        <taxon>Endopterygota</taxon>
        <taxon>Lepidoptera</taxon>
        <taxon>Glossata</taxon>
        <taxon>Ditrysia</taxon>
        <taxon>Bombycoidea</taxon>
        <taxon>Lasiocampidae</taxon>
        <taxon>Dendrolimus</taxon>
    </lineage>
</organism>
<accession>A0ACC1CRC9</accession>
<evidence type="ECO:0000313" key="1">
    <source>
        <dbReference type="EMBL" id="KAJ0174118.1"/>
    </source>
</evidence>
<comment type="caution">
    <text evidence="1">The sequence shown here is derived from an EMBL/GenBank/DDBJ whole genome shotgun (WGS) entry which is preliminary data.</text>
</comment>
<protein>
    <submittedName>
        <fullName evidence="1">Uncharacterized protein</fullName>
    </submittedName>
</protein>
<name>A0ACC1CRC9_9NEOP</name>
<proteinExistence type="predicted"/>
<dbReference type="EMBL" id="CM034404">
    <property type="protein sequence ID" value="KAJ0174118.1"/>
    <property type="molecule type" value="Genomic_DNA"/>
</dbReference>